<evidence type="ECO:0000313" key="3">
    <source>
        <dbReference type="EMBL" id="EPE28022.1"/>
    </source>
</evidence>
<evidence type="ECO:0000256" key="1">
    <source>
        <dbReference type="SAM" id="MobiDB-lite"/>
    </source>
</evidence>
<dbReference type="AlphaFoldDB" id="S3CNF2"/>
<feature type="compositionally biased region" description="Low complexity" evidence="1">
    <location>
        <begin position="69"/>
        <end position="89"/>
    </location>
</feature>
<dbReference type="GeneID" id="19463868"/>
<dbReference type="KEGG" id="glz:GLAREA_04813"/>
<protein>
    <submittedName>
        <fullName evidence="3">Uncharacterized protein</fullName>
    </submittedName>
</protein>
<keyword evidence="4" id="KW-1185">Reference proteome</keyword>
<dbReference type="EMBL" id="KE145369">
    <property type="protein sequence ID" value="EPE28022.1"/>
    <property type="molecule type" value="Genomic_DNA"/>
</dbReference>
<feature type="region of interest" description="Disordered" evidence="1">
    <location>
        <begin position="60"/>
        <end position="99"/>
    </location>
</feature>
<dbReference type="Proteomes" id="UP000016922">
    <property type="component" value="Unassembled WGS sequence"/>
</dbReference>
<keyword evidence="2" id="KW-1133">Transmembrane helix</keyword>
<keyword evidence="2" id="KW-0472">Membrane</keyword>
<dbReference type="eggNOG" id="ENOG502SY5H">
    <property type="taxonomic scope" value="Eukaryota"/>
</dbReference>
<gene>
    <name evidence="3" type="ORF">GLAREA_04813</name>
</gene>
<dbReference type="OrthoDB" id="5353310at2759"/>
<feature type="region of interest" description="Disordered" evidence="1">
    <location>
        <begin position="1"/>
        <end position="41"/>
    </location>
</feature>
<feature type="compositionally biased region" description="Polar residues" evidence="1">
    <location>
        <begin position="1"/>
        <end position="34"/>
    </location>
</feature>
<evidence type="ECO:0000313" key="4">
    <source>
        <dbReference type="Proteomes" id="UP000016922"/>
    </source>
</evidence>
<evidence type="ECO:0000256" key="2">
    <source>
        <dbReference type="SAM" id="Phobius"/>
    </source>
</evidence>
<reference evidence="3 4" key="1">
    <citation type="journal article" date="2013" name="BMC Genomics">
        <title>Genomics-driven discovery of the pneumocandin biosynthetic gene cluster in the fungus Glarea lozoyensis.</title>
        <authorList>
            <person name="Chen L."/>
            <person name="Yue Q."/>
            <person name="Zhang X."/>
            <person name="Xiang M."/>
            <person name="Wang C."/>
            <person name="Li S."/>
            <person name="Che Y."/>
            <person name="Ortiz-Lopez F.J."/>
            <person name="Bills G.F."/>
            <person name="Liu X."/>
            <person name="An Z."/>
        </authorList>
    </citation>
    <scope>NUCLEOTIDE SEQUENCE [LARGE SCALE GENOMIC DNA]</scope>
    <source>
        <strain evidence="4">ATCC 20868 / MF5171</strain>
    </source>
</reference>
<proteinExistence type="predicted"/>
<keyword evidence="2" id="KW-0812">Transmembrane</keyword>
<feature type="transmembrane region" description="Helical" evidence="2">
    <location>
        <begin position="106"/>
        <end position="128"/>
    </location>
</feature>
<dbReference type="OMA" id="YFTGRIH"/>
<name>S3CNF2_GLAL2</name>
<dbReference type="HOGENOM" id="CLU_143007_0_0_1"/>
<organism evidence="3 4">
    <name type="scientific">Glarea lozoyensis (strain ATCC 20868 / MF5171)</name>
    <dbReference type="NCBI Taxonomy" id="1116229"/>
    <lineage>
        <taxon>Eukaryota</taxon>
        <taxon>Fungi</taxon>
        <taxon>Dikarya</taxon>
        <taxon>Ascomycota</taxon>
        <taxon>Pezizomycotina</taxon>
        <taxon>Leotiomycetes</taxon>
        <taxon>Helotiales</taxon>
        <taxon>Helotiaceae</taxon>
        <taxon>Glarea</taxon>
    </lineage>
</organism>
<dbReference type="RefSeq" id="XP_008085381.1">
    <property type="nucleotide sequence ID" value="XM_008087190.1"/>
</dbReference>
<accession>S3CNF2</accession>
<sequence length="135" mass="15028">MARPPRSQQPRVNKPSPLQQVHLTRPVSTMSSLDQPPAEMGLVRDPNFWKRFSTAIHDAEKGEVESKISRGSRSNSGSSSGSLGKASYGDDWLQQQRRDKRRCRTICISITLIVIILIAAAAICGWYFTKGRKSS</sequence>